<sequence>VYTSDLSNPSSQTFINLKAEVEPLIQATFTEAGQDLSAGSTSIVTVTGFTQGSVIVNYVVQVTHTNSSITPTDAVNQLERAFNDIIAANNGSLPNSNIKVASLTVTQQVPATTAAPVPPEPFAEWKIAVICACILAAAAIIAAVAATCIRMHRKEDTSSVMPMKKSEKAGFANPVGNEYEELHEKTSRAGSSGSSASGDVDKMQEKV</sequence>
<keyword evidence="2" id="KW-1133">Transmembrane helix</keyword>
<proteinExistence type="predicted"/>
<name>F7AMW8_CIOIN</name>
<dbReference type="Pfam" id="PF01390">
    <property type="entry name" value="SEA"/>
    <property type="match status" value="1"/>
</dbReference>
<feature type="domain" description="SEA" evidence="3">
    <location>
        <begin position="1"/>
        <end position="110"/>
    </location>
</feature>
<keyword evidence="2" id="KW-0472">Membrane</keyword>
<dbReference type="GeneTree" id="ENSGT00560000078061"/>
<dbReference type="Gene3D" id="3.30.70.960">
    <property type="entry name" value="SEA domain"/>
    <property type="match status" value="1"/>
</dbReference>
<dbReference type="SUPFAM" id="SSF82671">
    <property type="entry name" value="SEA domain"/>
    <property type="match status" value="1"/>
</dbReference>
<organism evidence="4 5">
    <name type="scientific">Ciona intestinalis</name>
    <name type="common">Transparent sea squirt</name>
    <name type="synonym">Ascidia intestinalis</name>
    <dbReference type="NCBI Taxonomy" id="7719"/>
    <lineage>
        <taxon>Eukaryota</taxon>
        <taxon>Metazoa</taxon>
        <taxon>Chordata</taxon>
        <taxon>Tunicata</taxon>
        <taxon>Ascidiacea</taxon>
        <taxon>Phlebobranchia</taxon>
        <taxon>Cionidae</taxon>
        <taxon>Ciona</taxon>
    </lineage>
</organism>
<reference evidence="4" key="2">
    <citation type="submission" date="2025-08" db="UniProtKB">
        <authorList>
            <consortium name="Ensembl"/>
        </authorList>
    </citation>
    <scope>IDENTIFICATION</scope>
</reference>
<evidence type="ECO:0000256" key="2">
    <source>
        <dbReference type="SAM" id="Phobius"/>
    </source>
</evidence>
<accession>F7AMW8</accession>
<dbReference type="PROSITE" id="PS50024">
    <property type="entry name" value="SEA"/>
    <property type="match status" value="1"/>
</dbReference>
<keyword evidence="5" id="KW-1185">Reference proteome</keyword>
<dbReference type="OMA" id="AATCIRM"/>
<evidence type="ECO:0000313" key="4">
    <source>
        <dbReference type="Ensembl" id="ENSCINP00000022697.2"/>
    </source>
</evidence>
<reference evidence="4" key="3">
    <citation type="submission" date="2025-09" db="UniProtKB">
        <authorList>
            <consortium name="Ensembl"/>
        </authorList>
    </citation>
    <scope>IDENTIFICATION</scope>
</reference>
<dbReference type="Ensembl" id="ENSCINT00000022943.2">
    <property type="protein sequence ID" value="ENSCINP00000022697.2"/>
    <property type="gene ID" value="ENSCING00000012049.2"/>
</dbReference>
<dbReference type="InterPro" id="IPR000082">
    <property type="entry name" value="SEA_dom"/>
</dbReference>
<feature type="transmembrane region" description="Helical" evidence="2">
    <location>
        <begin position="127"/>
        <end position="149"/>
    </location>
</feature>
<keyword evidence="2" id="KW-0812">Transmembrane</keyword>
<feature type="region of interest" description="Disordered" evidence="1">
    <location>
        <begin position="159"/>
        <end position="207"/>
    </location>
</feature>
<evidence type="ECO:0000256" key="1">
    <source>
        <dbReference type="SAM" id="MobiDB-lite"/>
    </source>
</evidence>
<evidence type="ECO:0000313" key="5">
    <source>
        <dbReference type="Proteomes" id="UP000008144"/>
    </source>
</evidence>
<dbReference type="HOGENOM" id="CLU_115206_0_0_1"/>
<dbReference type="InParanoid" id="F7AMW8"/>
<reference evidence="5" key="1">
    <citation type="journal article" date="2002" name="Science">
        <title>The draft genome of Ciona intestinalis: insights into chordate and vertebrate origins.</title>
        <authorList>
            <person name="Dehal P."/>
            <person name="Satou Y."/>
            <person name="Campbell R.K."/>
            <person name="Chapman J."/>
            <person name="Degnan B."/>
            <person name="De Tomaso A."/>
            <person name="Davidson B."/>
            <person name="Di Gregorio A."/>
            <person name="Gelpke M."/>
            <person name="Goodstein D.M."/>
            <person name="Harafuji N."/>
            <person name="Hastings K.E."/>
            <person name="Ho I."/>
            <person name="Hotta K."/>
            <person name="Huang W."/>
            <person name="Kawashima T."/>
            <person name="Lemaire P."/>
            <person name="Martinez D."/>
            <person name="Meinertzhagen I.A."/>
            <person name="Necula S."/>
            <person name="Nonaka M."/>
            <person name="Putnam N."/>
            <person name="Rash S."/>
            <person name="Saiga H."/>
            <person name="Satake M."/>
            <person name="Terry A."/>
            <person name="Yamada L."/>
            <person name="Wang H.G."/>
            <person name="Awazu S."/>
            <person name="Azumi K."/>
            <person name="Boore J."/>
            <person name="Branno M."/>
            <person name="Chin-Bow S."/>
            <person name="DeSantis R."/>
            <person name="Doyle S."/>
            <person name="Francino P."/>
            <person name="Keys D.N."/>
            <person name="Haga S."/>
            <person name="Hayashi H."/>
            <person name="Hino K."/>
            <person name="Imai K.S."/>
            <person name="Inaba K."/>
            <person name="Kano S."/>
            <person name="Kobayashi K."/>
            <person name="Kobayashi M."/>
            <person name="Lee B.I."/>
            <person name="Makabe K.W."/>
            <person name="Manohar C."/>
            <person name="Matassi G."/>
            <person name="Medina M."/>
            <person name="Mochizuki Y."/>
            <person name="Mount S."/>
            <person name="Morishita T."/>
            <person name="Miura S."/>
            <person name="Nakayama A."/>
            <person name="Nishizaka S."/>
            <person name="Nomoto H."/>
            <person name="Ohta F."/>
            <person name="Oishi K."/>
            <person name="Rigoutsos I."/>
            <person name="Sano M."/>
            <person name="Sasaki A."/>
            <person name="Sasakura Y."/>
            <person name="Shoguchi E."/>
            <person name="Shin-i T."/>
            <person name="Spagnuolo A."/>
            <person name="Stainier D."/>
            <person name="Suzuki M.M."/>
            <person name="Tassy O."/>
            <person name="Takatori N."/>
            <person name="Tokuoka M."/>
            <person name="Yagi K."/>
            <person name="Yoshizaki F."/>
            <person name="Wada S."/>
            <person name="Zhang C."/>
            <person name="Hyatt P.D."/>
            <person name="Larimer F."/>
            <person name="Detter C."/>
            <person name="Doggett N."/>
            <person name="Glavina T."/>
            <person name="Hawkins T."/>
            <person name="Richardson P."/>
            <person name="Lucas S."/>
            <person name="Kohara Y."/>
            <person name="Levine M."/>
            <person name="Satoh N."/>
            <person name="Rokhsar D.S."/>
        </authorList>
    </citation>
    <scope>NUCLEOTIDE SEQUENCE [LARGE SCALE GENOMIC DNA]</scope>
</reference>
<dbReference type="AlphaFoldDB" id="F7AMW8"/>
<evidence type="ECO:0000259" key="3">
    <source>
        <dbReference type="PROSITE" id="PS50024"/>
    </source>
</evidence>
<dbReference type="Proteomes" id="UP000008144">
    <property type="component" value="Unassembled WGS sequence"/>
</dbReference>
<feature type="compositionally biased region" description="Low complexity" evidence="1">
    <location>
        <begin position="188"/>
        <end position="198"/>
    </location>
</feature>
<protein>
    <recommendedName>
        <fullName evidence="3">SEA domain-containing protein</fullName>
    </recommendedName>
</protein>
<dbReference type="InterPro" id="IPR036364">
    <property type="entry name" value="SEA_dom_sf"/>
</dbReference>